<feature type="domain" description="Histidine kinase" evidence="8">
    <location>
        <begin position="578"/>
        <end position="845"/>
    </location>
</feature>
<dbReference type="SMART" id="SM00387">
    <property type="entry name" value="HATPase_c"/>
    <property type="match status" value="1"/>
</dbReference>
<comment type="catalytic activity">
    <reaction evidence="1">
        <text>ATP + protein L-histidine = ADP + protein N-phospho-L-histidine.</text>
        <dbReference type="EC" id="2.7.13.3"/>
    </reaction>
</comment>
<dbReference type="AlphaFoldDB" id="A0A0D1DQK1"/>
<dbReference type="Pfam" id="PF02518">
    <property type="entry name" value="HATPase_c"/>
    <property type="match status" value="1"/>
</dbReference>
<organism evidence="10 11">
    <name type="scientific">Mycosarcoma maydis</name>
    <name type="common">Corn smut fungus</name>
    <name type="synonym">Ustilago maydis</name>
    <dbReference type="NCBI Taxonomy" id="5270"/>
    <lineage>
        <taxon>Eukaryota</taxon>
        <taxon>Fungi</taxon>
        <taxon>Dikarya</taxon>
        <taxon>Basidiomycota</taxon>
        <taxon>Ustilaginomycotina</taxon>
        <taxon>Ustilaginomycetes</taxon>
        <taxon>Ustilaginales</taxon>
        <taxon>Ustilaginaceae</taxon>
        <taxon>Mycosarcoma</taxon>
    </lineage>
</organism>
<dbReference type="GO" id="GO:0000155">
    <property type="term" value="F:phosphorelay sensor kinase activity"/>
    <property type="evidence" value="ECO:0000318"/>
    <property type="project" value="GO_Central"/>
</dbReference>
<feature type="region of interest" description="Disordered" evidence="7">
    <location>
        <begin position="87"/>
        <end position="115"/>
    </location>
</feature>
<feature type="compositionally biased region" description="Low complexity" evidence="7">
    <location>
        <begin position="87"/>
        <end position="96"/>
    </location>
</feature>
<feature type="region of interest" description="Disordered" evidence="7">
    <location>
        <begin position="1041"/>
        <end position="1061"/>
    </location>
</feature>
<dbReference type="Proteomes" id="UP000000561">
    <property type="component" value="Chromosome 17"/>
</dbReference>
<dbReference type="InterPro" id="IPR011006">
    <property type="entry name" value="CheY-like_superfamily"/>
</dbReference>
<feature type="region of interest" description="Disordered" evidence="7">
    <location>
        <begin position="1"/>
        <end position="23"/>
    </location>
</feature>
<sequence>MADPASDPLSQSQARPVSPATSSLSSDAAACKIAANAVEAPKCPIAWGAWLRKYQLGNWCERVSPQSAIDPKDSLSDLHPHHAASIAESASATHASDAPTPIAPTSSHPPTTSAKLCQPFRVPNAHRHVKVDAGSSIDSIEFFRQNGWLAAPPLPRRQYRRVLEALRRHGLTVAQDREALLLYIKHAKAVFKCAYASFMVESTDEASMLILAQDGGNAQVHMVPRTLTLCSHAMLLPDSEVLVVNDAKKDWRFRACPSTLAGTITNANGNPMSFYASAPLILSYNLYGTEGCIQVGRLCIMDELPRPDFNQADADLLYSIGKMAGDALEKEYQSLKNARAAEMQQRTSSLIRASEDTALNAQLRHFNSSSNSSTESGDDFSRYSLVVIDRACRELRECLGAAGVAAFDISNFRFRRQPANTVSPRSSSAFSKASLPAWHLLDGHHTTEPLTPPDESVSTPTYIDPDSPIISPRISRNFSSNQAGAMLHAIDLREGSPPDPWAALLPPDAQIRSYAVCACYNRAKARPCIMFFIAFTDEACFDQQERYFVESAMQISLGSLLRQKLSEVDFFQAEFLRHVQHNLRTPLHGALGAVEYLRAAISNDNDDDAIKIDLSADGVLATLLESISLSGLTLNSYIDDLLSFQNLSGVKTAGAHPPRRVAVDLVKIVESVADEEWEFAQRLDLQSRHLETDAGKLAHGPLYGMELIIKASPEVRDCEWVVDVKSLQDVVRKVVSNAIRFTRQGYVEISIRLAAPGALDDVDFDIADDFVAVEIEVSDTGVGMTKEFCTNQLTRPFSKGDSFRDGIGLGMTIVSSTLQKHGGKLLVASEINLGTRVTMWMPLQRGPSQHGRNGSTSSASGSRFAVSKLAYYGLETRGLRRLANAMCEHFAFTGGIQLTHDLSEADCIVLPERATASLDEGDKPLLSQVKPTARFVVISSSHIVVEKGIEKLDGRSVMPLPMPHGPSALRLVETFLSDEEPPMIRTANPVRTHNQQRVSVTELGIPASARRISGHRHSVSASSVSTDAKRVNGVAIHSDGAAGTAGAAQPQITVKPASRTPAPINTSASALDKNEFRVLVVEDNPINMRLLTTLCKRLDIRYEEAHDGAEAVAKFISFRPSVVLLDISLPIQDGFEACAQMRAHGHSSFIVAVTALSSDEDKMRGIESCGMDAWMTKPVSPRQLKGDLEAWRGNFQAANALRTTPDALAINRF</sequence>
<dbReference type="InterPro" id="IPR004358">
    <property type="entry name" value="Sig_transdc_His_kin-like_C"/>
</dbReference>
<evidence type="ECO:0000313" key="10">
    <source>
        <dbReference type="EMBL" id="KIS66694.1"/>
    </source>
</evidence>
<dbReference type="SUPFAM" id="SSF52172">
    <property type="entry name" value="CheY-like"/>
    <property type="match status" value="1"/>
</dbReference>
<dbReference type="Gene3D" id="3.40.50.2300">
    <property type="match status" value="1"/>
</dbReference>
<dbReference type="CDD" id="cd00075">
    <property type="entry name" value="HATPase"/>
    <property type="match status" value="1"/>
</dbReference>
<evidence type="ECO:0000256" key="6">
    <source>
        <dbReference type="PROSITE-ProRule" id="PRU00169"/>
    </source>
</evidence>
<dbReference type="GO" id="GO:0000160">
    <property type="term" value="P:phosphorelay signal transduction system"/>
    <property type="evidence" value="ECO:0000318"/>
    <property type="project" value="GO_Central"/>
</dbReference>
<gene>
    <name evidence="10" type="ORF">UMAG_15017</name>
</gene>
<dbReference type="Gene3D" id="3.30.565.10">
    <property type="entry name" value="Histidine kinase-like ATPase, C-terminal domain"/>
    <property type="match status" value="1"/>
</dbReference>
<evidence type="ECO:0000313" key="11">
    <source>
        <dbReference type="Proteomes" id="UP000000561"/>
    </source>
</evidence>
<feature type="modified residue" description="4-aspartylphosphate" evidence="6">
    <location>
        <position position="1126"/>
    </location>
</feature>
<evidence type="ECO:0000256" key="3">
    <source>
        <dbReference type="ARBA" id="ARBA00022553"/>
    </source>
</evidence>
<dbReference type="GeneID" id="23568109"/>
<dbReference type="EMBL" id="CM003156">
    <property type="protein sequence ID" value="KIS66694.1"/>
    <property type="molecule type" value="Genomic_DNA"/>
</dbReference>
<evidence type="ECO:0000256" key="5">
    <source>
        <dbReference type="ARBA" id="ARBA00022777"/>
    </source>
</evidence>
<dbReference type="STRING" id="237631.A0A0D1DQK1"/>
<dbReference type="Gene3D" id="1.10.287.130">
    <property type="match status" value="1"/>
</dbReference>
<dbReference type="VEuPathDB" id="FungiDB:UMAG_15017"/>
<proteinExistence type="predicted"/>
<protein>
    <recommendedName>
        <fullName evidence="2">histidine kinase</fullName>
        <ecNumber evidence="2">2.7.13.3</ecNumber>
    </recommendedName>
</protein>
<dbReference type="PROSITE" id="PS50110">
    <property type="entry name" value="RESPONSE_REGULATORY"/>
    <property type="match status" value="1"/>
</dbReference>
<dbReference type="PROSITE" id="PS50109">
    <property type="entry name" value="HIS_KIN"/>
    <property type="match status" value="1"/>
</dbReference>
<dbReference type="PANTHER" id="PTHR43047">
    <property type="entry name" value="TWO-COMPONENT HISTIDINE PROTEIN KINASE"/>
    <property type="match status" value="1"/>
</dbReference>
<evidence type="ECO:0000256" key="1">
    <source>
        <dbReference type="ARBA" id="ARBA00000085"/>
    </source>
</evidence>
<dbReference type="CDD" id="cd17546">
    <property type="entry name" value="REC_hyHK_CKI1_RcsC-like"/>
    <property type="match status" value="1"/>
</dbReference>
<feature type="compositionally biased region" description="Polar residues" evidence="7">
    <location>
        <begin position="103"/>
        <end position="115"/>
    </location>
</feature>
<dbReference type="GO" id="GO:0005886">
    <property type="term" value="C:plasma membrane"/>
    <property type="evidence" value="ECO:0000318"/>
    <property type="project" value="GO_Central"/>
</dbReference>
<dbReference type="Pfam" id="PF00512">
    <property type="entry name" value="HisKA"/>
    <property type="match status" value="1"/>
</dbReference>
<dbReference type="PRINTS" id="PR00344">
    <property type="entry name" value="BCTRLSENSOR"/>
</dbReference>
<evidence type="ECO:0000259" key="9">
    <source>
        <dbReference type="PROSITE" id="PS50110"/>
    </source>
</evidence>
<dbReference type="RefSeq" id="XP_011391785.1">
    <property type="nucleotide sequence ID" value="XM_011393483.1"/>
</dbReference>
<dbReference type="SUPFAM" id="SSF55874">
    <property type="entry name" value="ATPase domain of HSP90 chaperone/DNA topoisomerase II/histidine kinase"/>
    <property type="match status" value="1"/>
</dbReference>
<keyword evidence="5" id="KW-0418">Kinase</keyword>
<dbReference type="FunFam" id="1.10.287.130:FF:000126">
    <property type="entry name" value="Related to SLN1-histidine kinase osmosensor that regulates a MAP kinase cascade"/>
    <property type="match status" value="1"/>
</dbReference>
<keyword evidence="11" id="KW-1185">Reference proteome</keyword>
<dbReference type="InterPro" id="IPR036890">
    <property type="entry name" value="HATPase_C_sf"/>
</dbReference>
<keyword evidence="3 6" id="KW-0597">Phosphoprotein</keyword>
<dbReference type="SUPFAM" id="SSF47384">
    <property type="entry name" value="Homodimeric domain of signal transducing histidine kinase"/>
    <property type="match status" value="1"/>
</dbReference>
<evidence type="ECO:0000259" key="8">
    <source>
        <dbReference type="PROSITE" id="PS50109"/>
    </source>
</evidence>
<evidence type="ECO:0000256" key="2">
    <source>
        <dbReference type="ARBA" id="ARBA00012438"/>
    </source>
</evidence>
<dbReference type="PANTHER" id="PTHR43047:SF72">
    <property type="entry name" value="OSMOSENSING HISTIDINE PROTEIN KINASE SLN1"/>
    <property type="match status" value="1"/>
</dbReference>
<dbReference type="GO" id="GO:0009927">
    <property type="term" value="F:histidine phosphotransfer kinase activity"/>
    <property type="evidence" value="ECO:0000318"/>
    <property type="project" value="GO_Central"/>
</dbReference>
<dbReference type="Pfam" id="PF00072">
    <property type="entry name" value="Response_reg"/>
    <property type="match status" value="1"/>
</dbReference>
<dbReference type="InterPro" id="IPR036097">
    <property type="entry name" value="HisK_dim/P_sf"/>
</dbReference>
<keyword evidence="4" id="KW-0808">Transferase</keyword>
<reference evidence="10 11" key="1">
    <citation type="journal article" date="2006" name="Nature">
        <title>Insights from the genome of the biotrophic fungal plant pathogen Ustilago maydis.</title>
        <authorList>
            <person name="Kamper J."/>
            <person name="Kahmann R."/>
            <person name="Bolker M."/>
            <person name="Ma L.J."/>
            <person name="Brefort T."/>
            <person name="Saville B.J."/>
            <person name="Banuett F."/>
            <person name="Kronstad J.W."/>
            <person name="Gold S.E."/>
            <person name="Muller O."/>
            <person name="Perlin M.H."/>
            <person name="Wosten H.A."/>
            <person name="de Vries R."/>
            <person name="Ruiz-Herrera J."/>
            <person name="Reynaga-Pena C.G."/>
            <person name="Snetselaar K."/>
            <person name="McCann M."/>
            <person name="Perez-Martin J."/>
            <person name="Feldbrugge M."/>
            <person name="Basse C.W."/>
            <person name="Steinberg G."/>
            <person name="Ibeas J.I."/>
            <person name="Holloman W."/>
            <person name="Guzman P."/>
            <person name="Farman M."/>
            <person name="Stajich J.E."/>
            <person name="Sentandreu R."/>
            <person name="Gonzalez-Prieto J.M."/>
            <person name="Kennell J.C."/>
            <person name="Molina L."/>
            <person name="Schirawski J."/>
            <person name="Mendoza-Mendoza A."/>
            <person name="Greilinger D."/>
            <person name="Munch K."/>
            <person name="Rossel N."/>
            <person name="Scherer M."/>
            <person name="Vranes M."/>
            <person name="Ladendorf O."/>
            <person name="Vincon V."/>
            <person name="Fuchs U."/>
            <person name="Sandrock B."/>
            <person name="Meng S."/>
            <person name="Ho E.C."/>
            <person name="Cahill M.J."/>
            <person name="Boyce K.J."/>
            <person name="Klose J."/>
            <person name="Klosterman S.J."/>
            <person name="Deelstra H.J."/>
            <person name="Ortiz-Castellanos L."/>
            <person name="Li W."/>
            <person name="Sanchez-Alonso P."/>
            <person name="Schreier P.H."/>
            <person name="Hauser-Hahn I."/>
            <person name="Vaupel M."/>
            <person name="Koopmann E."/>
            <person name="Friedrich G."/>
            <person name="Voss H."/>
            <person name="Schluter T."/>
            <person name="Margolis J."/>
            <person name="Platt D."/>
            <person name="Swimmer C."/>
            <person name="Gnirke A."/>
            <person name="Chen F."/>
            <person name="Vysotskaia V."/>
            <person name="Mannhaupt G."/>
            <person name="Guldener U."/>
            <person name="Munsterkotter M."/>
            <person name="Haase D."/>
            <person name="Oesterheld M."/>
            <person name="Mewes H.W."/>
            <person name="Mauceli E.W."/>
            <person name="DeCaprio D."/>
            <person name="Wade C.M."/>
            <person name="Butler J."/>
            <person name="Young S."/>
            <person name="Jaffe D.B."/>
            <person name="Calvo S."/>
            <person name="Nusbaum C."/>
            <person name="Galagan J."/>
            <person name="Birren B.W."/>
        </authorList>
    </citation>
    <scope>NUCLEOTIDE SEQUENCE [LARGE SCALE GENOMIC DNA]</scope>
    <source>
        <strain evidence="11">DSM 14603 / FGSC 9021 / UM521</strain>
    </source>
</reference>
<dbReference type="InterPro" id="IPR005467">
    <property type="entry name" value="His_kinase_dom"/>
</dbReference>
<accession>A0A0D1DQK1</accession>
<dbReference type="CDD" id="cd00082">
    <property type="entry name" value="HisKA"/>
    <property type="match status" value="1"/>
</dbReference>
<dbReference type="InterPro" id="IPR001789">
    <property type="entry name" value="Sig_transdc_resp-reg_receiver"/>
</dbReference>
<evidence type="ECO:0000256" key="7">
    <source>
        <dbReference type="SAM" id="MobiDB-lite"/>
    </source>
</evidence>
<dbReference type="InParanoid" id="A0A0D1DQK1"/>
<dbReference type="KEGG" id="uma:UMAG_15017"/>
<dbReference type="EC" id="2.7.13.3" evidence="2"/>
<dbReference type="SMART" id="SM00448">
    <property type="entry name" value="REC"/>
    <property type="match status" value="1"/>
</dbReference>
<feature type="domain" description="Response regulatory" evidence="9">
    <location>
        <begin position="1077"/>
        <end position="1192"/>
    </location>
</feature>
<dbReference type="InterPro" id="IPR003661">
    <property type="entry name" value="HisK_dim/P_dom"/>
</dbReference>
<dbReference type="InterPro" id="IPR003594">
    <property type="entry name" value="HATPase_dom"/>
</dbReference>
<evidence type="ECO:0000256" key="4">
    <source>
        <dbReference type="ARBA" id="ARBA00022679"/>
    </source>
</evidence>
<dbReference type="OrthoDB" id="21225at2759"/>
<feature type="compositionally biased region" description="Polar residues" evidence="7">
    <location>
        <begin position="8"/>
        <end position="23"/>
    </location>
</feature>
<dbReference type="eggNOG" id="KOG0519">
    <property type="taxonomic scope" value="Eukaryota"/>
</dbReference>
<name>A0A0D1DQK1_MYCMD</name>